<feature type="domain" description="MBD" evidence="7">
    <location>
        <begin position="76"/>
        <end position="149"/>
    </location>
</feature>
<reference evidence="8" key="2">
    <citation type="submission" date="2020-08" db="EMBL/GenBank/DDBJ databases">
        <title>Plant Genome Project.</title>
        <authorList>
            <person name="Zhang R.-G."/>
        </authorList>
    </citation>
    <scope>NUCLEOTIDE SEQUENCE</scope>
    <source>
        <strain evidence="8">Huo1</strain>
        <tissue evidence="8">Leaf</tissue>
    </source>
</reference>
<keyword evidence="9" id="KW-1185">Reference proteome</keyword>
<keyword evidence="3" id="KW-0238">DNA-binding</keyword>
<dbReference type="Gene3D" id="3.30.890.10">
    <property type="entry name" value="Methyl-cpg-binding Protein 2, Chain A"/>
    <property type="match status" value="3"/>
</dbReference>
<dbReference type="Pfam" id="PF01429">
    <property type="entry name" value="MBD"/>
    <property type="match status" value="2"/>
</dbReference>
<dbReference type="SUPFAM" id="SSF54171">
    <property type="entry name" value="DNA-binding domain"/>
    <property type="match status" value="2"/>
</dbReference>
<feature type="compositionally biased region" description="Polar residues" evidence="6">
    <location>
        <begin position="557"/>
        <end position="579"/>
    </location>
</feature>
<comment type="caution">
    <text evidence="8">The sequence shown here is derived from an EMBL/GenBank/DDBJ whole genome shotgun (WGS) entry which is preliminary data.</text>
</comment>
<dbReference type="GO" id="GO:0005634">
    <property type="term" value="C:nucleus"/>
    <property type="evidence" value="ECO:0007669"/>
    <property type="project" value="UniProtKB-SubCell"/>
</dbReference>
<dbReference type="Proteomes" id="UP000298416">
    <property type="component" value="Unassembled WGS sequence"/>
</dbReference>
<accession>A0A8X8X579</accession>
<reference evidence="8" key="1">
    <citation type="submission" date="2018-01" db="EMBL/GenBank/DDBJ databases">
        <authorList>
            <person name="Mao J.F."/>
        </authorList>
    </citation>
    <scope>NUCLEOTIDE SEQUENCE</scope>
    <source>
        <strain evidence="8">Huo1</strain>
        <tissue evidence="8">Leaf</tissue>
    </source>
</reference>
<dbReference type="PROSITE" id="PS50982">
    <property type="entry name" value="MBD"/>
    <property type="match status" value="2"/>
</dbReference>
<comment type="subcellular location">
    <subcellularLocation>
        <location evidence="1">Nucleus</location>
    </subcellularLocation>
</comment>
<dbReference type="InterPro" id="IPR016177">
    <property type="entry name" value="DNA-bd_dom_sf"/>
</dbReference>
<organism evidence="8">
    <name type="scientific">Salvia splendens</name>
    <name type="common">Scarlet sage</name>
    <dbReference type="NCBI Taxonomy" id="180675"/>
    <lineage>
        <taxon>Eukaryota</taxon>
        <taxon>Viridiplantae</taxon>
        <taxon>Streptophyta</taxon>
        <taxon>Embryophyta</taxon>
        <taxon>Tracheophyta</taxon>
        <taxon>Spermatophyta</taxon>
        <taxon>Magnoliopsida</taxon>
        <taxon>eudicotyledons</taxon>
        <taxon>Gunneridae</taxon>
        <taxon>Pentapetalae</taxon>
        <taxon>asterids</taxon>
        <taxon>lamiids</taxon>
        <taxon>Lamiales</taxon>
        <taxon>Lamiaceae</taxon>
        <taxon>Nepetoideae</taxon>
        <taxon>Mentheae</taxon>
        <taxon>Salviinae</taxon>
        <taxon>Salvia</taxon>
        <taxon>Salvia subgen. Calosphace</taxon>
        <taxon>core Calosphace</taxon>
    </lineage>
</organism>
<feature type="region of interest" description="Disordered" evidence="6">
    <location>
        <begin position="656"/>
        <end position="682"/>
    </location>
</feature>
<feature type="region of interest" description="Disordered" evidence="6">
    <location>
        <begin position="538"/>
        <end position="579"/>
    </location>
</feature>
<evidence type="ECO:0000313" key="8">
    <source>
        <dbReference type="EMBL" id="KAG6408015.1"/>
    </source>
</evidence>
<evidence type="ECO:0000256" key="3">
    <source>
        <dbReference type="ARBA" id="ARBA00023125"/>
    </source>
</evidence>
<dbReference type="EMBL" id="PNBA02000011">
    <property type="protein sequence ID" value="KAG6408015.1"/>
    <property type="molecule type" value="Genomic_DNA"/>
</dbReference>
<evidence type="ECO:0000256" key="1">
    <source>
        <dbReference type="ARBA" id="ARBA00004123"/>
    </source>
</evidence>
<feature type="region of interest" description="Disordered" evidence="6">
    <location>
        <begin position="388"/>
        <end position="422"/>
    </location>
</feature>
<evidence type="ECO:0000256" key="2">
    <source>
        <dbReference type="ARBA" id="ARBA00023015"/>
    </source>
</evidence>
<feature type="compositionally biased region" description="Basic residues" evidence="6">
    <location>
        <begin position="454"/>
        <end position="466"/>
    </location>
</feature>
<evidence type="ECO:0000256" key="4">
    <source>
        <dbReference type="ARBA" id="ARBA00023163"/>
    </source>
</evidence>
<keyword evidence="4" id="KW-0804">Transcription</keyword>
<evidence type="ECO:0000256" key="5">
    <source>
        <dbReference type="ARBA" id="ARBA00023242"/>
    </source>
</evidence>
<feature type="compositionally biased region" description="Polar residues" evidence="6">
    <location>
        <begin position="435"/>
        <end position="449"/>
    </location>
</feature>
<feature type="region of interest" description="Disordered" evidence="6">
    <location>
        <begin position="435"/>
        <end position="481"/>
    </location>
</feature>
<proteinExistence type="predicted"/>
<protein>
    <recommendedName>
        <fullName evidence="7">MBD domain-containing protein</fullName>
    </recommendedName>
</protein>
<evidence type="ECO:0000313" key="9">
    <source>
        <dbReference type="Proteomes" id="UP000298416"/>
    </source>
</evidence>
<feature type="domain" description="MBD" evidence="7">
    <location>
        <begin position="253"/>
        <end position="329"/>
    </location>
</feature>
<dbReference type="InterPro" id="IPR001739">
    <property type="entry name" value="Methyl_CpG_DNA-bd"/>
</dbReference>
<dbReference type="PANTHER" id="PTHR34067">
    <property type="entry name" value="OS04G0193200 PROTEIN"/>
    <property type="match status" value="1"/>
</dbReference>
<dbReference type="InterPro" id="IPR038945">
    <property type="entry name" value="MBD13-like"/>
</dbReference>
<dbReference type="GO" id="GO:0003677">
    <property type="term" value="F:DNA binding"/>
    <property type="evidence" value="ECO:0007669"/>
    <property type="project" value="UniProtKB-KW"/>
</dbReference>
<evidence type="ECO:0000259" key="7">
    <source>
        <dbReference type="PROSITE" id="PS50982"/>
    </source>
</evidence>
<name>A0A8X8X579_SALSN</name>
<keyword evidence="5" id="KW-0539">Nucleus</keyword>
<feature type="compositionally biased region" description="Basic and acidic residues" evidence="6">
    <location>
        <begin position="538"/>
        <end position="554"/>
    </location>
</feature>
<evidence type="ECO:0000256" key="6">
    <source>
        <dbReference type="SAM" id="MobiDB-lite"/>
    </source>
</evidence>
<sequence length="707" mass="78120">MVVSPEWLPPGFAVKIKHRSGKKLKYYLHVATGKKYNSKNEVIRCAEENNKNPLVTPLTKNADVNGPSSVNKVDAVSEKTNDSARLPNGWTVEERRRKSGSAAGLSYKVYTEMSTGSKFYSKASVTRYLDDVARSDVITNQNSIDKVGDPLPDTSLQISPTRNTRSISLKKRKADSPIKINNVDETVTEKLPQILSTTNTDGTHEQRTNGNSLVKKIDNVVEPFPDMSPQVLSTTNKDGIHKMKKKISSFVTVAVECTTDDDLPKGWIKEIRTSKCGNKIRKDPFYTDPVSGYMFRSKPDALRFLKTNDIRSCACKPLKRELDGIKSMEKRNHVSFLAWPSSSIELFYPFNAFPWFILQLHAPPPRGVGDEVMVFLWHECFPVDSQTEISGVKSPAESGTNTMKREQVDQENSNMSAEMGNNPEAEVKVIVDASTSSAGSDPLTNQQLPESRGRNKVGSRKSKKRREPSTPLRISRRLAGSEPEMQLNLDLNEHPLRGSTAKEVDASPIVPNEASYIHETSNIQPAKEVVEKADICGEETRQDVNQPKEVEKPPLTEGSTVPEEQSGATATASTNPLVDGQQSHASQLCYDFGDSWTDPLEFALKTLKGELPIEDALTFPSCFREPLGTTFSQIDGCLKQSQFHVPVNFQREFPCQSESSKKQNAVDPGPATAPSSFSALGSSCSGGFNLQPSAEVRKKDSQTKFNP</sequence>
<keyword evidence="2" id="KW-0805">Transcription regulation</keyword>
<gene>
    <name evidence="8" type="ORF">SASPL_131017</name>
</gene>
<dbReference type="PANTHER" id="PTHR34067:SF20">
    <property type="entry name" value="OS08G0206700 PROTEIN"/>
    <property type="match status" value="1"/>
</dbReference>
<dbReference type="AlphaFoldDB" id="A0A8X8X579"/>